<dbReference type="Proteomes" id="UP000030760">
    <property type="component" value="Unassembled WGS sequence"/>
</dbReference>
<dbReference type="EMBL" id="KB405056">
    <property type="protein sequence ID" value="EMF57483.1"/>
    <property type="molecule type" value="Genomic_DNA"/>
</dbReference>
<accession>M3F776</accession>
<reference evidence="2" key="1">
    <citation type="journal article" date="2013" name="Genome Announc.">
        <title>Draft Genome Sequence of Streptomyces bottropensis ATCC 25435, a Bottromycin-Producing Actinomycete.</title>
        <authorList>
            <person name="Zhang H."/>
            <person name="Zhou W."/>
            <person name="Zhuang Y."/>
            <person name="Liang X."/>
            <person name="Liu T."/>
        </authorList>
    </citation>
    <scope>NUCLEOTIDE SEQUENCE [LARGE SCALE GENOMIC DNA]</scope>
    <source>
        <strain evidence="2">ATCC 25435</strain>
    </source>
</reference>
<proteinExistence type="predicted"/>
<name>M3F776_9ACTN</name>
<organism evidence="1 2">
    <name type="scientific">Streptomyces bottropensis ATCC 25435</name>
    <dbReference type="NCBI Taxonomy" id="1054862"/>
    <lineage>
        <taxon>Bacteria</taxon>
        <taxon>Bacillati</taxon>
        <taxon>Actinomycetota</taxon>
        <taxon>Actinomycetes</taxon>
        <taxon>Kitasatosporales</taxon>
        <taxon>Streptomycetaceae</taxon>
        <taxon>Streptomyces</taxon>
    </lineage>
</organism>
<evidence type="ECO:0000313" key="1">
    <source>
        <dbReference type="EMBL" id="EMF57483.1"/>
    </source>
</evidence>
<evidence type="ECO:0000313" key="2">
    <source>
        <dbReference type="Proteomes" id="UP000030760"/>
    </source>
</evidence>
<protein>
    <submittedName>
        <fullName evidence="1">Uncharacterized protein</fullName>
    </submittedName>
</protein>
<gene>
    <name evidence="1" type="ORF">SBD_0155</name>
</gene>
<sequence length="73" mass="8401">MWLSDMPTPYALDALPIHCRITPEKGALVDGVKGKRNRTHRSDQDRCSSRAVRFCRVCDDTMCMRDLDMTMPQ</sequence>
<dbReference type="AlphaFoldDB" id="M3F776"/>